<evidence type="ECO:0000313" key="1">
    <source>
        <dbReference type="EMBL" id="RAH50433.1"/>
    </source>
</evidence>
<dbReference type="EMBL" id="KZ825313">
    <property type="protein sequence ID" value="RAH50433.1"/>
    <property type="molecule type" value="Genomic_DNA"/>
</dbReference>
<feature type="non-terminal residue" evidence="1">
    <location>
        <position position="1"/>
    </location>
</feature>
<feature type="non-terminal residue" evidence="1">
    <location>
        <position position="99"/>
    </location>
</feature>
<reference evidence="1" key="1">
    <citation type="submission" date="2018-02" db="EMBL/GenBank/DDBJ databases">
        <title>The genomes of Aspergillus section Nigri reveals drivers in fungal speciation.</title>
        <authorList>
            <consortium name="DOE Joint Genome Institute"/>
            <person name="Vesth T.C."/>
            <person name="Nybo J."/>
            <person name="Theobald S."/>
            <person name="Brandl J."/>
            <person name="Frisvad J.C."/>
            <person name="Nielsen K.F."/>
            <person name="Lyhne E.K."/>
            <person name="Kogle M.E."/>
            <person name="Kuo A."/>
            <person name="Riley R."/>
            <person name="Clum A."/>
            <person name="Nolan M."/>
            <person name="Lipzen A."/>
            <person name="Salamov A."/>
            <person name="Henrissat B."/>
            <person name="Wiebenga A."/>
            <person name="De vries R.P."/>
            <person name="Grigoriev I.V."/>
            <person name="Mortensen U.H."/>
            <person name="Andersen M.R."/>
            <person name="Baker S.E."/>
        </authorList>
    </citation>
    <scope>NUCLEOTIDE SEQUENCE</scope>
    <source>
        <strain evidence="1">CBS 621.78</strain>
    </source>
</reference>
<sequence>LLVKMHLSCLLALLGATGFTFALPVSSNLDQLESPPQDLDKRFYYTHYVAPEKRDEEALDKGFYYTHYVAPEKRDEEALDKRFYYTAYTAPEKREAEDE</sequence>
<protein>
    <submittedName>
        <fullName evidence="1">Uncharacterized protein</fullName>
    </submittedName>
</protein>
<gene>
    <name evidence="1" type="ORF">BO95DRAFT_327381</name>
</gene>
<name>A0ACD1GMS2_9EURO</name>
<dbReference type="Proteomes" id="UP000249057">
    <property type="component" value="Unassembled WGS sequence"/>
</dbReference>
<accession>A0ACD1GMS2</accession>
<evidence type="ECO:0000313" key="2">
    <source>
        <dbReference type="Proteomes" id="UP000249057"/>
    </source>
</evidence>
<proteinExistence type="predicted"/>
<organism evidence="1 2">
    <name type="scientific">Aspergillus brunneoviolaceus CBS 621.78</name>
    <dbReference type="NCBI Taxonomy" id="1450534"/>
    <lineage>
        <taxon>Eukaryota</taxon>
        <taxon>Fungi</taxon>
        <taxon>Dikarya</taxon>
        <taxon>Ascomycota</taxon>
        <taxon>Pezizomycotina</taxon>
        <taxon>Eurotiomycetes</taxon>
        <taxon>Eurotiomycetidae</taxon>
        <taxon>Eurotiales</taxon>
        <taxon>Aspergillaceae</taxon>
        <taxon>Aspergillus</taxon>
        <taxon>Aspergillus subgen. Circumdati</taxon>
    </lineage>
</organism>
<keyword evidence="2" id="KW-1185">Reference proteome</keyword>